<keyword evidence="6 8" id="KW-0139">CF(1)</keyword>
<evidence type="ECO:0000256" key="7">
    <source>
        <dbReference type="ARBA" id="ARBA00023310"/>
    </source>
</evidence>
<dbReference type="GO" id="GO:0046933">
    <property type="term" value="F:proton-transporting ATP synthase activity, rotational mechanism"/>
    <property type="evidence" value="ECO:0007669"/>
    <property type="project" value="UniProtKB-UniRule"/>
</dbReference>
<dbReference type="EMBL" id="JAGYPG010000002">
    <property type="protein sequence ID" value="MBS4195847.1"/>
    <property type="molecule type" value="Genomic_DNA"/>
</dbReference>
<dbReference type="GO" id="GO:0045259">
    <property type="term" value="C:proton-transporting ATP synthase complex"/>
    <property type="evidence" value="ECO:0007669"/>
    <property type="project" value="UniProtKB-KW"/>
</dbReference>
<keyword evidence="3 8" id="KW-0375">Hydrogen ion transport</keyword>
<evidence type="ECO:0000256" key="1">
    <source>
        <dbReference type="ARBA" id="ARBA00004370"/>
    </source>
</evidence>
<comment type="function">
    <text evidence="8">This protein is part of the stalk that links CF(0) to CF(1). It either transmits conformational changes from CF(0) to CF(1) or is implicated in proton conduction.</text>
</comment>
<evidence type="ECO:0000256" key="4">
    <source>
        <dbReference type="ARBA" id="ARBA00023065"/>
    </source>
</evidence>
<dbReference type="InterPro" id="IPR000711">
    <property type="entry name" value="ATPase_OSCP/dsu"/>
</dbReference>
<dbReference type="PRINTS" id="PR00125">
    <property type="entry name" value="ATPASEDELTA"/>
</dbReference>
<evidence type="ECO:0000256" key="6">
    <source>
        <dbReference type="ARBA" id="ARBA00023196"/>
    </source>
</evidence>
<dbReference type="NCBIfam" id="NF004403">
    <property type="entry name" value="PRK05758.2-4"/>
    <property type="match status" value="1"/>
</dbReference>
<dbReference type="Proteomes" id="UP000681414">
    <property type="component" value="Unassembled WGS sequence"/>
</dbReference>
<gene>
    <name evidence="8" type="primary">atpH</name>
    <name evidence="9" type="ORF">KHA97_12335</name>
</gene>
<dbReference type="PANTHER" id="PTHR11910">
    <property type="entry name" value="ATP SYNTHASE DELTA CHAIN"/>
    <property type="match status" value="1"/>
</dbReference>
<protein>
    <recommendedName>
        <fullName evidence="8">ATP synthase subunit delta</fullName>
    </recommendedName>
    <alternativeName>
        <fullName evidence="8">ATP synthase F(1) sector subunit delta</fullName>
    </alternativeName>
    <alternativeName>
        <fullName evidence="8">F-type ATPase subunit delta</fullName>
        <shortName evidence="8">F-ATPase subunit delta</shortName>
    </alternativeName>
</protein>
<evidence type="ECO:0000256" key="2">
    <source>
        <dbReference type="ARBA" id="ARBA00022448"/>
    </source>
</evidence>
<evidence type="ECO:0000313" key="10">
    <source>
        <dbReference type="Proteomes" id="UP000681414"/>
    </source>
</evidence>
<keyword evidence="2 8" id="KW-0813">Transport</keyword>
<evidence type="ECO:0000256" key="3">
    <source>
        <dbReference type="ARBA" id="ARBA00022781"/>
    </source>
</evidence>
<dbReference type="PROSITE" id="PS00389">
    <property type="entry name" value="ATPASE_DELTA"/>
    <property type="match status" value="1"/>
</dbReference>
<dbReference type="GO" id="GO:0005886">
    <property type="term" value="C:plasma membrane"/>
    <property type="evidence" value="ECO:0007669"/>
    <property type="project" value="UniProtKB-SubCell"/>
</dbReference>
<keyword evidence="5 8" id="KW-0472">Membrane</keyword>
<evidence type="ECO:0000256" key="5">
    <source>
        <dbReference type="ARBA" id="ARBA00023136"/>
    </source>
</evidence>
<dbReference type="AlphaFoldDB" id="A0A942TGQ3"/>
<comment type="similarity">
    <text evidence="8">Belongs to the ATPase delta chain family.</text>
</comment>
<keyword evidence="4 8" id="KW-0406">Ion transport</keyword>
<comment type="function">
    <text evidence="8">F(1)F(0) ATP synthase produces ATP from ADP in the presence of a proton or sodium gradient. F-type ATPases consist of two structural domains, F(1) containing the extramembraneous catalytic core and F(0) containing the membrane proton channel, linked together by a central stalk and a peripheral stalk. During catalysis, ATP synthesis in the catalytic domain of F(1) is coupled via a rotary mechanism of the central stalk subunits to proton translocation.</text>
</comment>
<evidence type="ECO:0000313" key="9">
    <source>
        <dbReference type="EMBL" id="MBS4195847.1"/>
    </source>
</evidence>
<evidence type="ECO:0000256" key="8">
    <source>
        <dbReference type="HAMAP-Rule" id="MF_01416"/>
    </source>
</evidence>
<keyword evidence="7 8" id="KW-0066">ATP synthesis</keyword>
<comment type="subcellular location">
    <subcellularLocation>
        <location evidence="8">Cell membrane</location>
        <topology evidence="8">Peripheral membrane protein</topology>
    </subcellularLocation>
    <subcellularLocation>
        <location evidence="1">Membrane</location>
    </subcellularLocation>
</comment>
<dbReference type="Pfam" id="PF00213">
    <property type="entry name" value="OSCP"/>
    <property type="match status" value="1"/>
</dbReference>
<keyword evidence="10" id="KW-1185">Reference proteome</keyword>
<proteinExistence type="inferred from homology"/>
<keyword evidence="8" id="KW-1003">Cell membrane</keyword>
<dbReference type="HAMAP" id="MF_01416">
    <property type="entry name" value="ATP_synth_delta_bact"/>
    <property type="match status" value="1"/>
</dbReference>
<name>A0A942TGQ3_9BACI</name>
<dbReference type="NCBIfam" id="TIGR01145">
    <property type="entry name" value="ATP_synt_delta"/>
    <property type="match status" value="1"/>
</dbReference>
<dbReference type="Gene3D" id="1.10.520.20">
    <property type="entry name" value="N-terminal domain of the delta subunit of the F1F0-ATP synthase"/>
    <property type="match status" value="1"/>
</dbReference>
<organism evidence="9 10">
    <name type="scientific">Lederbergia citri</name>
    <dbReference type="NCBI Taxonomy" id="2833580"/>
    <lineage>
        <taxon>Bacteria</taxon>
        <taxon>Bacillati</taxon>
        <taxon>Bacillota</taxon>
        <taxon>Bacilli</taxon>
        <taxon>Bacillales</taxon>
        <taxon>Bacillaceae</taxon>
        <taxon>Lederbergia</taxon>
    </lineage>
</organism>
<accession>A0A942TGQ3</accession>
<dbReference type="InterPro" id="IPR026015">
    <property type="entry name" value="ATP_synth_OSCP/delta_N_sf"/>
</dbReference>
<sequence length="178" mass="19941">MSQNVVAERYALALFQLAKEHNLVQQIEEELRVVKKSVSENSSFITLLTSPNLSLHEKKNVLQNVFSNVSPFVSHTLQLLIDRHRQSDILDVAEAFIDLANEENGVAEATVYSTRPLTAVEVESISASFAPKVGRRSLNIENIVDTNLLGGLKIRIENRIYDGSLRGKLDRLERTLIS</sequence>
<dbReference type="RefSeq" id="WP_213125034.1">
    <property type="nucleotide sequence ID" value="NZ_JAGYPG010000002.1"/>
</dbReference>
<reference evidence="9 10" key="1">
    <citation type="submission" date="2021-05" db="EMBL/GenBank/DDBJ databases">
        <title>Novel Bacillus species.</title>
        <authorList>
            <person name="Liu G."/>
        </authorList>
    </citation>
    <scope>NUCLEOTIDE SEQUENCE [LARGE SCALE GENOMIC DNA]</scope>
    <source>
        <strain evidence="10">FJAT-49780</strain>
    </source>
</reference>
<comment type="caution">
    <text evidence="9">The sequence shown here is derived from an EMBL/GenBank/DDBJ whole genome shotgun (WGS) entry which is preliminary data.</text>
</comment>
<dbReference type="InterPro" id="IPR020781">
    <property type="entry name" value="ATPase_OSCP/d_CS"/>
</dbReference>
<dbReference type="SUPFAM" id="SSF47928">
    <property type="entry name" value="N-terminal domain of the delta subunit of the F1F0-ATP synthase"/>
    <property type="match status" value="1"/>
</dbReference>